<evidence type="ECO:0000256" key="6">
    <source>
        <dbReference type="ARBA" id="ARBA00023136"/>
    </source>
</evidence>
<dbReference type="InterPro" id="IPR007140">
    <property type="entry name" value="DUF350"/>
</dbReference>
<proteinExistence type="inferred from homology"/>
<dbReference type="EMBL" id="CP042914">
    <property type="protein sequence ID" value="QEG39656.1"/>
    <property type="molecule type" value="Genomic_DNA"/>
</dbReference>
<keyword evidence="5 7" id="KW-1133">Transmembrane helix</keyword>
<evidence type="ECO:0008006" key="10">
    <source>
        <dbReference type="Google" id="ProtNLM"/>
    </source>
</evidence>
<evidence type="ECO:0000313" key="9">
    <source>
        <dbReference type="Proteomes" id="UP000325286"/>
    </source>
</evidence>
<comment type="subcellular location">
    <subcellularLocation>
        <location evidence="1">Cell membrane</location>
        <topology evidence="1">Multi-pass membrane protein</topology>
    </subcellularLocation>
</comment>
<dbReference type="KEGG" id="rul:UC8_16520"/>
<reference evidence="8 9" key="1">
    <citation type="submission" date="2019-08" db="EMBL/GenBank/DDBJ databases">
        <title>Deep-cultivation of Planctomycetes and their phenomic and genomic characterization uncovers novel biology.</title>
        <authorList>
            <person name="Wiegand S."/>
            <person name="Jogler M."/>
            <person name="Boedeker C."/>
            <person name="Pinto D."/>
            <person name="Vollmers J."/>
            <person name="Rivas-Marin E."/>
            <person name="Kohn T."/>
            <person name="Peeters S.H."/>
            <person name="Heuer A."/>
            <person name="Rast P."/>
            <person name="Oberbeckmann S."/>
            <person name="Bunk B."/>
            <person name="Jeske O."/>
            <person name="Meyerdierks A."/>
            <person name="Storesund J.E."/>
            <person name="Kallscheuer N."/>
            <person name="Luecker S."/>
            <person name="Lage O.M."/>
            <person name="Pohl T."/>
            <person name="Merkel B.J."/>
            <person name="Hornburger P."/>
            <person name="Mueller R.-W."/>
            <person name="Bruemmer F."/>
            <person name="Labrenz M."/>
            <person name="Spormann A.M."/>
            <person name="Op den Camp H."/>
            <person name="Overmann J."/>
            <person name="Amann R."/>
            <person name="Jetten M.S.M."/>
            <person name="Mascher T."/>
            <person name="Medema M.H."/>
            <person name="Devos D.P."/>
            <person name="Kaster A.-K."/>
            <person name="Ovreas L."/>
            <person name="Rohde M."/>
            <person name="Galperin M.Y."/>
            <person name="Jogler C."/>
        </authorList>
    </citation>
    <scope>NUCLEOTIDE SEQUENCE [LARGE SCALE GENOMIC DNA]</scope>
    <source>
        <strain evidence="8 9">UC8</strain>
    </source>
</reference>
<evidence type="ECO:0000256" key="7">
    <source>
        <dbReference type="SAM" id="Phobius"/>
    </source>
</evidence>
<gene>
    <name evidence="8" type="ORF">UC8_16520</name>
</gene>
<evidence type="ECO:0000256" key="4">
    <source>
        <dbReference type="ARBA" id="ARBA00022692"/>
    </source>
</evidence>
<evidence type="ECO:0000313" key="8">
    <source>
        <dbReference type="EMBL" id="QEG39656.1"/>
    </source>
</evidence>
<comment type="similarity">
    <text evidence="2">Belongs to the UPF0719 family.</text>
</comment>
<organism evidence="8 9">
    <name type="scientific">Roseimaritima ulvae</name>
    <dbReference type="NCBI Taxonomy" id="980254"/>
    <lineage>
        <taxon>Bacteria</taxon>
        <taxon>Pseudomonadati</taxon>
        <taxon>Planctomycetota</taxon>
        <taxon>Planctomycetia</taxon>
        <taxon>Pirellulales</taxon>
        <taxon>Pirellulaceae</taxon>
        <taxon>Roseimaritima</taxon>
    </lineage>
</organism>
<evidence type="ECO:0000256" key="1">
    <source>
        <dbReference type="ARBA" id="ARBA00004651"/>
    </source>
</evidence>
<dbReference type="Proteomes" id="UP000325286">
    <property type="component" value="Chromosome"/>
</dbReference>
<keyword evidence="6 7" id="KW-0472">Membrane</keyword>
<evidence type="ECO:0000256" key="3">
    <source>
        <dbReference type="ARBA" id="ARBA00022475"/>
    </source>
</evidence>
<keyword evidence="3" id="KW-1003">Cell membrane</keyword>
<keyword evidence="4 7" id="KW-0812">Transmembrane</keyword>
<evidence type="ECO:0000256" key="2">
    <source>
        <dbReference type="ARBA" id="ARBA00005779"/>
    </source>
</evidence>
<sequence>MDLLIAHLIAAVVFSVVGIVVFCLCLFVLDKLTPFSIIKEIGEDHNQALGIIIGAIVLGMSIIIAAAISG</sequence>
<protein>
    <recommendedName>
        <fullName evidence="10">DUF350 domain-containing protein</fullName>
    </recommendedName>
</protein>
<keyword evidence="9" id="KW-1185">Reference proteome</keyword>
<feature type="transmembrane region" description="Helical" evidence="7">
    <location>
        <begin position="6"/>
        <end position="29"/>
    </location>
</feature>
<dbReference type="Pfam" id="PF03994">
    <property type="entry name" value="DUF350"/>
    <property type="match status" value="1"/>
</dbReference>
<feature type="transmembrane region" description="Helical" evidence="7">
    <location>
        <begin position="49"/>
        <end position="68"/>
    </location>
</feature>
<dbReference type="AlphaFoldDB" id="A0A5B9QRH3"/>
<evidence type="ECO:0000256" key="5">
    <source>
        <dbReference type="ARBA" id="ARBA00022989"/>
    </source>
</evidence>
<name>A0A5B9QRH3_9BACT</name>
<dbReference type="GO" id="GO:0005886">
    <property type="term" value="C:plasma membrane"/>
    <property type="evidence" value="ECO:0007669"/>
    <property type="project" value="UniProtKB-SubCell"/>
</dbReference>
<accession>A0A5B9QRH3</accession>